<gene>
    <name evidence="2" type="ORF">GWK36_06640</name>
</gene>
<keyword evidence="1" id="KW-1133">Transmembrane helix</keyword>
<accession>A0A6G7VCA5</accession>
<keyword evidence="1" id="KW-0812">Transmembrane</keyword>
<evidence type="ECO:0000313" key="2">
    <source>
        <dbReference type="EMBL" id="QIK37713.1"/>
    </source>
</evidence>
<dbReference type="KEGG" id="cjap:GWK36_06640"/>
<proteinExistence type="predicted"/>
<keyword evidence="1" id="KW-0472">Membrane</keyword>
<dbReference type="EMBL" id="CP048029">
    <property type="protein sequence ID" value="QIK37713.1"/>
    <property type="molecule type" value="Genomic_DNA"/>
</dbReference>
<dbReference type="AlphaFoldDB" id="A0A6G7VCA5"/>
<feature type="transmembrane region" description="Helical" evidence="1">
    <location>
        <begin position="12"/>
        <end position="29"/>
    </location>
</feature>
<evidence type="ECO:0000256" key="1">
    <source>
        <dbReference type="SAM" id="Phobius"/>
    </source>
</evidence>
<organism evidence="2 3">
    <name type="scientific">Caldichromatium japonicum</name>
    <dbReference type="NCBI Taxonomy" id="2699430"/>
    <lineage>
        <taxon>Bacteria</taxon>
        <taxon>Pseudomonadati</taxon>
        <taxon>Pseudomonadota</taxon>
        <taxon>Gammaproteobacteria</taxon>
        <taxon>Chromatiales</taxon>
        <taxon>Chromatiaceae</taxon>
        <taxon>Caldichromatium</taxon>
    </lineage>
</organism>
<keyword evidence="3" id="KW-1185">Reference proteome</keyword>
<name>A0A6G7VCA5_9GAMM</name>
<protein>
    <submittedName>
        <fullName evidence="2">Uncharacterized protein</fullName>
    </submittedName>
</protein>
<dbReference type="RefSeq" id="WP_166270476.1">
    <property type="nucleotide sequence ID" value="NZ_CP048029.1"/>
</dbReference>
<dbReference type="Proteomes" id="UP000502699">
    <property type="component" value="Chromosome"/>
</dbReference>
<evidence type="ECO:0000313" key="3">
    <source>
        <dbReference type="Proteomes" id="UP000502699"/>
    </source>
</evidence>
<reference evidence="3" key="1">
    <citation type="submission" date="2020-01" db="EMBL/GenBank/DDBJ databases">
        <title>Caldichromatium gen. nov., sp. nov., a thermophilic purple sulfur bacterium member of the family Chromatiaceae isolated from Nakabusa hot spring, Japan.</title>
        <authorList>
            <person name="Saini M.K."/>
            <person name="Hanada S."/>
            <person name="Tank M."/>
        </authorList>
    </citation>
    <scope>NUCLEOTIDE SEQUENCE [LARGE SCALE GENOMIC DNA]</scope>
    <source>
        <strain evidence="3">No.7</strain>
    </source>
</reference>
<sequence length="191" mass="21077">MPVTLKLPKVYKTLLMLAIVIGPFYWLTFTEDGRWRTDLALMGFLGRPDFNAALESFTSHLTESELRSTFAKLDWQCSAGANRFGNRHCAAMIGTFNQIPARSAHLFFQGGALSAVKVVYQTAYHAQVRRWIERRAKTVQQGALPSAIADQGVIVQPVAGGVLLLPESAPSKEDEPALIWMAHEAMETAGE</sequence>